<gene>
    <name evidence="1" type="ORF">L6452_39973</name>
</gene>
<accession>A0ACB8XTU7</accession>
<organism evidence="1 2">
    <name type="scientific">Arctium lappa</name>
    <name type="common">Greater burdock</name>
    <name type="synonym">Lappa major</name>
    <dbReference type="NCBI Taxonomy" id="4217"/>
    <lineage>
        <taxon>Eukaryota</taxon>
        <taxon>Viridiplantae</taxon>
        <taxon>Streptophyta</taxon>
        <taxon>Embryophyta</taxon>
        <taxon>Tracheophyta</taxon>
        <taxon>Spermatophyta</taxon>
        <taxon>Magnoliopsida</taxon>
        <taxon>eudicotyledons</taxon>
        <taxon>Gunneridae</taxon>
        <taxon>Pentapetalae</taxon>
        <taxon>asterids</taxon>
        <taxon>campanulids</taxon>
        <taxon>Asterales</taxon>
        <taxon>Asteraceae</taxon>
        <taxon>Carduoideae</taxon>
        <taxon>Cardueae</taxon>
        <taxon>Arctiinae</taxon>
        <taxon>Arctium</taxon>
    </lineage>
</organism>
<proteinExistence type="predicted"/>
<name>A0ACB8XTU7_ARCLA</name>
<reference evidence="2" key="1">
    <citation type="journal article" date="2022" name="Mol. Ecol. Resour.">
        <title>The genomes of chicory, endive, great burdock and yacon provide insights into Asteraceae palaeo-polyploidization history and plant inulin production.</title>
        <authorList>
            <person name="Fan W."/>
            <person name="Wang S."/>
            <person name="Wang H."/>
            <person name="Wang A."/>
            <person name="Jiang F."/>
            <person name="Liu H."/>
            <person name="Zhao H."/>
            <person name="Xu D."/>
            <person name="Zhang Y."/>
        </authorList>
    </citation>
    <scope>NUCLEOTIDE SEQUENCE [LARGE SCALE GENOMIC DNA]</scope>
    <source>
        <strain evidence="2">cv. Niubang</strain>
    </source>
</reference>
<reference evidence="1 2" key="2">
    <citation type="journal article" date="2022" name="Mol. Ecol. Resour.">
        <title>The genomes of chicory, endive, great burdock and yacon provide insights into Asteraceae paleo-polyploidization history and plant inulin production.</title>
        <authorList>
            <person name="Fan W."/>
            <person name="Wang S."/>
            <person name="Wang H."/>
            <person name="Wang A."/>
            <person name="Jiang F."/>
            <person name="Liu H."/>
            <person name="Zhao H."/>
            <person name="Xu D."/>
            <person name="Zhang Y."/>
        </authorList>
    </citation>
    <scope>NUCLEOTIDE SEQUENCE [LARGE SCALE GENOMIC DNA]</scope>
    <source>
        <strain evidence="2">cv. Niubang</strain>
    </source>
</reference>
<protein>
    <submittedName>
        <fullName evidence="1">Uncharacterized protein</fullName>
    </submittedName>
</protein>
<dbReference type="EMBL" id="CM042061">
    <property type="protein sequence ID" value="KAI3673843.1"/>
    <property type="molecule type" value="Genomic_DNA"/>
</dbReference>
<dbReference type="Proteomes" id="UP001055879">
    <property type="component" value="Linkage Group LG15"/>
</dbReference>
<evidence type="ECO:0000313" key="2">
    <source>
        <dbReference type="Proteomes" id="UP001055879"/>
    </source>
</evidence>
<sequence length="69" mass="7891">MTWNQPLADVDIHVKSVRKMKIEAFDDSSFSIWCPPCLSFIANSFFPKSNSPLSPLRFDLFLTNMHSPS</sequence>
<evidence type="ECO:0000313" key="1">
    <source>
        <dbReference type="EMBL" id="KAI3673843.1"/>
    </source>
</evidence>
<keyword evidence="2" id="KW-1185">Reference proteome</keyword>
<comment type="caution">
    <text evidence="1">The sequence shown here is derived from an EMBL/GenBank/DDBJ whole genome shotgun (WGS) entry which is preliminary data.</text>
</comment>